<evidence type="ECO:0000256" key="2">
    <source>
        <dbReference type="SAM" id="Phobius"/>
    </source>
</evidence>
<protein>
    <submittedName>
        <fullName evidence="3">Uncharacterized protein</fullName>
    </submittedName>
</protein>
<accession>A0A9P4LNF3</accession>
<sequence length="327" mass="36494">MTPRCTSQLNNFLPRREDTGRAAETATKPCLPLQPRAVLLPRARFVTAEDYEPLPVHVDHGDGDASLSVCHQRSLTLTGRNHTLVLMLTVLPAFVVGSMKGVVSHSNGLVNSPGHLQHFIPHSPMPKRASQSLWIIPLSLLPSMAPHSISRGLSHVERWTLSHDSGNFFKIIFLISVVATAVKSYAVLSLRRKRKLDHQTSMIQEKEPSPSEPAVKEETQPSQPEIPHRHLHALRQELSQSEPIPVFPWIAPPTQLPGPYDAPFYPLPSIRRDSHDASDFPSEKTQTMPYIRRISTDSMPTQESTIRGTTTVSNHGWRRTQWTVASG</sequence>
<evidence type="ECO:0000313" key="4">
    <source>
        <dbReference type="Proteomes" id="UP000799777"/>
    </source>
</evidence>
<keyword evidence="4" id="KW-1185">Reference proteome</keyword>
<reference evidence="3" key="1">
    <citation type="journal article" date="2020" name="Stud. Mycol.">
        <title>101 Dothideomycetes genomes: a test case for predicting lifestyles and emergence of pathogens.</title>
        <authorList>
            <person name="Haridas S."/>
            <person name="Albert R."/>
            <person name="Binder M."/>
            <person name="Bloem J."/>
            <person name="Labutti K."/>
            <person name="Salamov A."/>
            <person name="Andreopoulos B."/>
            <person name="Baker S."/>
            <person name="Barry K."/>
            <person name="Bills G."/>
            <person name="Bluhm B."/>
            <person name="Cannon C."/>
            <person name="Castanera R."/>
            <person name="Culley D."/>
            <person name="Daum C."/>
            <person name="Ezra D."/>
            <person name="Gonzalez J."/>
            <person name="Henrissat B."/>
            <person name="Kuo A."/>
            <person name="Liang C."/>
            <person name="Lipzen A."/>
            <person name="Lutzoni F."/>
            <person name="Magnuson J."/>
            <person name="Mondo S."/>
            <person name="Nolan M."/>
            <person name="Ohm R."/>
            <person name="Pangilinan J."/>
            <person name="Park H.-J."/>
            <person name="Ramirez L."/>
            <person name="Alfaro M."/>
            <person name="Sun H."/>
            <person name="Tritt A."/>
            <person name="Yoshinaga Y."/>
            <person name="Zwiers L.-H."/>
            <person name="Turgeon B."/>
            <person name="Goodwin S."/>
            <person name="Spatafora J."/>
            <person name="Crous P."/>
            <person name="Grigoriev I."/>
        </authorList>
    </citation>
    <scope>NUCLEOTIDE SEQUENCE</scope>
    <source>
        <strain evidence="3">CBS 110217</strain>
    </source>
</reference>
<feature type="region of interest" description="Disordered" evidence="1">
    <location>
        <begin position="196"/>
        <end position="226"/>
    </location>
</feature>
<evidence type="ECO:0000256" key="1">
    <source>
        <dbReference type="SAM" id="MobiDB-lite"/>
    </source>
</evidence>
<dbReference type="Proteomes" id="UP000799777">
    <property type="component" value="Unassembled WGS sequence"/>
</dbReference>
<feature type="transmembrane region" description="Helical" evidence="2">
    <location>
        <begin position="83"/>
        <end position="103"/>
    </location>
</feature>
<keyword evidence="2" id="KW-1133">Transmembrane helix</keyword>
<dbReference type="OrthoDB" id="3942886at2759"/>
<proteinExistence type="predicted"/>
<feature type="region of interest" description="Disordered" evidence="1">
    <location>
        <begin position="294"/>
        <end position="327"/>
    </location>
</feature>
<name>A0A9P4LNF3_9PLEO</name>
<feature type="compositionally biased region" description="Polar residues" evidence="1">
    <location>
        <begin position="296"/>
        <end position="327"/>
    </location>
</feature>
<dbReference type="EMBL" id="ML978183">
    <property type="protein sequence ID" value="KAF2031185.1"/>
    <property type="molecule type" value="Genomic_DNA"/>
</dbReference>
<feature type="compositionally biased region" description="Basic and acidic residues" evidence="1">
    <location>
        <begin position="204"/>
        <end position="219"/>
    </location>
</feature>
<feature type="transmembrane region" description="Helical" evidence="2">
    <location>
        <begin position="168"/>
        <end position="188"/>
    </location>
</feature>
<evidence type="ECO:0000313" key="3">
    <source>
        <dbReference type="EMBL" id="KAF2031185.1"/>
    </source>
</evidence>
<keyword evidence="2" id="KW-0472">Membrane</keyword>
<comment type="caution">
    <text evidence="3">The sequence shown here is derived from an EMBL/GenBank/DDBJ whole genome shotgun (WGS) entry which is preliminary data.</text>
</comment>
<dbReference type="AlphaFoldDB" id="A0A9P4LNF3"/>
<organism evidence="3 4">
    <name type="scientific">Setomelanomma holmii</name>
    <dbReference type="NCBI Taxonomy" id="210430"/>
    <lineage>
        <taxon>Eukaryota</taxon>
        <taxon>Fungi</taxon>
        <taxon>Dikarya</taxon>
        <taxon>Ascomycota</taxon>
        <taxon>Pezizomycotina</taxon>
        <taxon>Dothideomycetes</taxon>
        <taxon>Pleosporomycetidae</taxon>
        <taxon>Pleosporales</taxon>
        <taxon>Pleosporineae</taxon>
        <taxon>Phaeosphaeriaceae</taxon>
        <taxon>Setomelanomma</taxon>
    </lineage>
</organism>
<keyword evidence="2" id="KW-0812">Transmembrane</keyword>
<gene>
    <name evidence="3" type="ORF">EK21DRAFT_88318</name>
</gene>